<evidence type="ECO:0000256" key="2">
    <source>
        <dbReference type="PROSITE-ProRule" id="PRU00339"/>
    </source>
</evidence>
<evidence type="ECO:0000259" key="5">
    <source>
        <dbReference type="PROSITE" id="PS51755"/>
    </source>
</evidence>
<dbReference type="EMBL" id="JACHEJ010000027">
    <property type="protein sequence ID" value="MBB6182336.1"/>
    <property type="molecule type" value="Genomic_DNA"/>
</dbReference>
<protein>
    <submittedName>
        <fullName evidence="6">TolB-like protein/DNA-binding winged helix-turn-helix (WHTH) protein/predicted TPR repeat methyltransferase</fullName>
    </submittedName>
</protein>
<evidence type="ECO:0000256" key="3">
    <source>
        <dbReference type="PROSITE-ProRule" id="PRU01091"/>
    </source>
</evidence>
<feature type="repeat" description="TPR" evidence="2">
    <location>
        <begin position="384"/>
        <end position="417"/>
    </location>
</feature>
<dbReference type="GO" id="GO:0006355">
    <property type="term" value="P:regulation of DNA-templated transcription"/>
    <property type="evidence" value="ECO:0007669"/>
    <property type="project" value="InterPro"/>
</dbReference>
<keyword evidence="2" id="KW-0802">TPR repeat</keyword>
<gene>
    <name evidence="6" type="ORF">HNQ75_004325</name>
</gene>
<keyword evidence="7" id="KW-1185">Reference proteome</keyword>
<keyword evidence="4" id="KW-0812">Transmembrane</keyword>
<dbReference type="InterPro" id="IPR011990">
    <property type="entry name" value="TPR-like_helical_dom_sf"/>
</dbReference>
<evidence type="ECO:0000313" key="6">
    <source>
        <dbReference type="EMBL" id="MBB6182336.1"/>
    </source>
</evidence>
<feature type="DNA-binding region" description="OmpR/PhoB-type" evidence="3">
    <location>
        <begin position="4"/>
        <end position="100"/>
    </location>
</feature>
<proteinExistence type="predicted"/>
<dbReference type="GO" id="GO:0008168">
    <property type="term" value="F:methyltransferase activity"/>
    <property type="evidence" value="ECO:0007669"/>
    <property type="project" value="UniProtKB-KW"/>
</dbReference>
<keyword evidence="1 3" id="KW-0238">DNA-binding</keyword>
<dbReference type="AlphaFoldDB" id="A0A7W9Z4H6"/>
<reference evidence="6 7" key="1">
    <citation type="submission" date="2020-08" db="EMBL/GenBank/DDBJ databases">
        <title>Genomic Encyclopedia of Type Strains, Phase IV (KMG-IV): sequencing the most valuable type-strain genomes for metagenomic binning, comparative biology and taxonomic classification.</title>
        <authorList>
            <person name="Goeker M."/>
        </authorList>
    </citation>
    <scope>NUCLEOTIDE SEQUENCE [LARGE SCALE GENOMIC DNA]</scope>
    <source>
        <strain evidence="6 7">DSM 102134</strain>
    </source>
</reference>
<dbReference type="SUPFAM" id="SSF48452">
    <property type="entry name" value="TPR-like"/>
    <property type="match status" value="1"/>
</dbReference>
<dbReference type="PROSITE" id="PS50005">
    <property type="entry name" value="TPR"/>
    <property type="match status" value="1"/>
</dbReference>
<name>A0A7W9Z4H6_9HYPH</name>
<dbReference type="Proteomes" id="UP000535501">
    <property type="component" value="Unassembled WGS sequence"/>
</dbReference>
<keyword evidence="4" id="KW-0472">Membrane</keyword>
<evidence type="ECO:0000313" key="7">
    <source>
        <dbReference type="Proteomes" id="UP000535501"/>
    </source>
</evidence>
<feature type="domain" description="OmpR/PhoB-type" evidence="5">
    <location>
        <begin position="4"/>
        <end position="100"/>
    </location>
</feature>
<dbReference type="GO" id="GO:0003677">
    <property type="term" value="F:DNA binding"/>
    <property type="evidence" value="ECO:0007669"/>
    <property type="project" value="UniProtKB-UniRule"/>
</dbReference>
<dbReference type="Pfam" id="PF00486">
    <property type="entry name" value="Trans_reg_C"/>
    <property type="match status" value="1"/>
</dbReference>
<dbReference type="InterPro" id="IPR019734">
    <property type="entry name" value="TPR_rpt"/>
</dbReference>
<dbReference type="Gene3D" id="1.10.10.10">
    <property type="entry name" value="Winged helix-like DNA-binding domain superfamily/Winged helix DNA-binding domain"/>
    <property type="match status" value="1"/>
</dbReference>
<dbReference type="GO" id="GO:0032259">
    <property type="term" value="P:methylation"/>
    <property type="evidence" value="ECO:0007669"/>
    <property type="project" value="UniProtKB-KW"/>
</dbReference>
<dbReference type="CDD" id="cd00383">
    <property type="entry name" value="trans_reg_C"/>
    <property type="match status" value="1"/>
</dbReference>
<accession>A0A7W9Z4H6</accession>
<dbReference type="PROSITE" id="PS51755">
    <property type="entry name" value="OMPR_PHOB"/>
    <property type="match status" value="1"/>
</dbReference>
<keyword evidence="4" id="KW-1133">Transmembrane helix</keyword>
<evidence type="ECO:0000256" key="1">
    <source>
        <dbReference type="ARBA" id="ARBA00023125"/>
    </source>
</evidence>
<comment type="caution">
    <text evidence="6">The sequence shown here is derived from an EMBL/GenBank/DDBJ whole genome shotgun (WGS) entry which is preliminary data.</text>
</comment>
<sequence>MTTPKRYRFGSFVLDLERMALIDDGTQIELRPKAFDTLRVLVERAGCLVTKDELVAAVWPDVIVNDDALAQCVRDVRKALRDTEQRIIETVPRRGYLFAAKIEDGSGSSDPQSAPITTGDHRRLTFVAALTAVVALLVTLGWYGFARKAETTIAQDRRPSIAVLPFRASTESDADAWLGEGVADDIIMALSRFRDIAVISRNSSFRFNDGEDLATIRDRVKADFLLQGSLRRTGDKLRLAVQLVDLETGVNRWAERFDRPWSHVFDIQEAVARDVAAQLATQARDAAVVRSQGMPPAVLDAYDLVLRGRKAYLSFSRPGALEGLDLVRRAVAVDPSYAVAWELLAQLLIQFFIQPYDERQGDPVVMAEARAALTKAVQLDPYYSTARAGLGAIIAREGDFDTSLKELREALRLNPNDASTLKVHADILSRAGHHEESLTTWNEVARLDPVGTPLDAALKSRAEFFMGYNEAALASARRCAALAPRLQPCLLYLTIAASAAGQPEEAKAAAQRLLELNPDISIARHFAIIPFRNPTDVEKMASYLRAAGLPE</sequence>
<dbReference type="PANTHER" id="PTHR12558">
    <property type="entry name" value="CELL DIVISION CYCLE 16,23,27"/>
    <property type="match status" value="1"/>
</dbReference>
<organism evidence="6 7">
    <name type="scientific">Pseudorhizobium flavum</name>
    <dbReference type="NCBI Taxonomy" id="1335061"/>
    <lineage>
        <taxon>Bacteria</taxon>
        <taxon>Pseudomonadati</taxon>
        <taxon>Pseudomonadota</taxon>
        <taxon>Alphaproteobacteria</taxon>
        <taxon>Hyphomicrobiales</taxon>
        <taxon>Rhizobiaceae</taxon>
        <taxon>Rhizobium/Agrobacterium group</taxon>
        <taxon>Pseudorhizobium</taxon>
    </lineage>
</organism>
<dbReference type="SUPFAM" id="SSF46894">
    <property type="entry name" value="C-terminal effector domain of the bipartite response regulators"/>
    <property type="match status" value="1"/>
</dbReference>
<dbReference type="RefSeq" id="WP_172977961.1">
    <property type="nucleotide sequence ID" value="NZ_JACHEJ010000027.1"/>
</dbReference>
<evidence type="ECO:0000256" key="4">
    <source>
        <dbReference type="SAM" id="Phobius"/>
    </source>
</evidence>
<dbReference type="PANTHER" id="PTHR12558:SF33">
    <property type="entry name" value="BLL7664 PROTEIN"/>
    <property type="match status" value="1"/>
</dbReference>
<dbReference type="GO" id="GO:0000160">
    <property type="term" value="P:phosphorelay signal transduction system"/>
    <property type="evidence" value="ECO:0007669"/>
    <property type="project" value="InterPro"/>
</dbReference>
<feature type="transmembrane region" description="Helical" evidence="4">
    <location>
        <begin position="124"/>
        <end position="145"/>
    </location>
</feature>
<keyword evidence="6" id="KW-0808">Transferase</keyword>
<dbReference type="SMART" id="SM00862">
    <property type="entry name" value="Trans_reg_C"/>
    <property type="match status" value="1"/>
</dbReference>
<keyword evidence="6" id="KW-0489">Methyltransferase</keyword>
<dbReference type="InterPro" id="IPR016032">
    <property type="entry name" value="Sig_transdc_resp-reg_C-effctor"/>
</dbReference>
<dbReference type="Gene3D" id="1.25.40.10">
    <property type="entry name" value="Tetratricopeptide repeat domain"/>
    <property type="match status" value="2"/>
</dbReference>
<dbReference type="InterPro" id="IPR001867">
    <property type="entry name" value="OmpR/PhoB-type_DNA-bd"/>
</dbReference>
<dbReference type="Gene3D" id="3.40.50.10070">
    <property type="entry name" value="TolB, N-terminal domain"/>
    <property type="match status" value="1"/>
</dbReference>
<dbReference type="InterPro" id="IPR036388">
    <property type="entry name" value="WH-like_DNA-bd_sf"/>
</dbReference>